<feature type="region of interest" description="Disordered" evidence="3">
    <location>
        <begin position="1"/>
        <end position="21"/>
    </location>
</feature>
<organism evidence="4 5">
    <name type="scientific">Devosia lucknowensis</name>
    <dbReference type="NCBI Taxonomy" id="1096929"/>
    <lineage>
        <taxon>Bacteria</taxon>
        <taxon>Pseudomonadati</taxon>
        <taxon>Pseudomonadota</taxon>
        <taxon>Alphaproteobacteria</taxon>
        <taxon>Hyphomicrobiales</taxon>
        <taxon>Devosiaceae</taxon>
        <taxon>Devosia</taxon>
    </lineage>
</organism>
<evidence type="ECO:0000256" key="2">
    <source>
        <dbReference type="RuleBase" id="RU004328"/>
    </source>
</evidence>
<dbReference type="Gene3D" id="3.90.730.10">
    <property type="entry name" value="Ribonuclease T2-like"/>
    <property type="match status" value="1"/>
</dbReference>
<dbReference type="InterPro" id="IPR001568">
    <property type="entry name" value="RNase_T2-like"/>
</dbReference>
<dbReference type="InterPro" id="IPR036430">
    <property type="entry name" value="RNase_T2-like_sf"/>
</dbReference>
<dbReference type="Proteomes" id="UP000194474">
    <property type="component" value="Unassembled WGS sequence"/>
</dbReference>
<gene>
    <name evidence="4" type="ORF">SAMN06295905_1850</name>
</gene>
<keyword evidence="5" id="KW-1185">Reference proteome</keyword>
<dbReference type="PANTHER" id="PTHR11240:SF22">
    <property type="entry name" value="RIBONUCLEASE T2"/>
    <property type="match status" value="1"/>
</dbReference>
<evidence type="ECO:0000313" key="5">
    <source>
        <dbReference type="Proteomes" id="UP000194474"/>
    </source>
</evidence>
<reference evidence="5" key="1">
    <citation type="submission" date="2017-04" db="EMBL/GenBank/DDBJ databases">
        <authorList>
            <person name="Varghese N."/>
            <person name="Submissions S."/>
        </authorList>
    </citation>
    <scope>NUCLEOTIDE SEQUENCE [LARGE SCALE GENOMIC DNA]</scope>
</reference>
<dbReference type="InterPro" id="IPR039378">
    <property type="entry name" value="RNase_T2_prok"/>
</dbReference>
<dbReference type="GO" id="GO:0033897">
    <property type="term" value="F:ribonuclease T2 activity"/>
    <property type="evidence" value="ECO:0007669"/>
    <property type="project" value="InterPro"/>
</dbReference>
<dbReference type="Pfam" id="PF00445">
    <property type="entry name" value="Ribonuclease_T2"/>
    <property type="match status" value="1"/>
</dbReference>
<dbReference type="EMBL" id="FXWK01000001">
    <property type="protein sequence ID" value="SMQ70252.1"/>
    <property type="molecule type" value="Genomic_DNA"/>
</dbReference>
<name>A0A1Y6FBU5_9HYPH</name>
<dbReference type="PANTHER" id="PTHR11240">
    <property type="entry name" value="RIBONUCLEASE T2"/>
    <property type="match status" value="1"/>
</dbReference>
<evidence type="ECO:0000313" key="4">
    <source>
        <dbReference type="EMBL" id="SMQ70252.1"/>
    </source>
</evidence>
<comment type="similarity">
    <text evidence="1 2">Belongs to the RNase T2 family.</text>
</comment>
<accession>A0A1Y6FBU5</accession>
<sequence length="346" mass="37497">MWQKNDAFAHQVPRPSSTEPGNDRKVLKRLLIILMLLAPTAALAEVPLSGTLRATHACSAYQSISRGTNPGAVTLDTGSTYQVVAANKTPPTHFSVVIPGASPSRRWVEIDCGTTDIAVGTTAPVRVDPGAEYILAVNWQPAFCETAPHVAECRTQQPDSFGATKFTLHGLWPQPREREYCGVAERDIWASRDGRWRELPMLDLTIAQRRELDEVMPGSLSGLDRHEWIKHGTCYGASQREYFAHALDLMRALNASEVADLFAGNIGKRVTLADIRAAFDRAFGQGAGDRVALDCEQDGNRTLITELRITLSGHISDPDDLGPLMLAAGPAAGGCRSGQVDGVGFR</sequence>
<dbReference type="SUPFAM" id="SSF55895">
    <property type="entry name" value="Ribonuclease Rh-like"/>
    <property type="match status" value="1"/>
</dbReference>
<protein>
    <submittedName>
        <fullName evidence="4">Ribonuclease T2</fullName>
    </submittedName>
</protein>
<dbReference type="AlphaFoldDB" id="A0A1Y6FBU5"/>
<proteinExistence type="inferred from homology"/>
<dbReference type="GO" id="GO:0003723">
    <property type="term" value="F:RNA binding"/>
    <property type="evidence" value="ECO:0007669"/>
    <property type="project" value="InterPro"/>
</dbReference>
<dbReference type="GO" id="GO:0006401">
    <property type="term" value="P:RNA catabolic process"/>
    <property type="evidence" value="ECO:0007669"/>
    <property type="project" value="UniProtKB-ARBA"/>
</dbReference>
<evidence type="ECO:0000256" key="1">
    <source>
        <dbReference type="ARBA" id="ARBA00007469"/>
    </source>
</evidence>
<evidence type="ECO:0000256" key="3">
    <source>
        <dbReference type="SAM" id="MobiDB-lite"/>
    </source>
</evidence>
<dbReference type="InterPro" id="IPR018188">
    <property type="entry name" value="RNase_T2_His_AS_1"/>
</dbReference>
<dbReference type="CDD" id="cd01062">
    <property type="entry name" value="RNase_T2_prok"/>
    <property type="match status" value="1"/>
</dbReference>
<dbReference type="PROSITE" id="PS00530">
    <property type="entry name" value="RNASE_T2_1"/>
    <property type="match status" value="1"/>
</dbReference>